<evidence type="ECO:0000256" key="5">
    <source>
        <dbReference type="ARBA" id="ARBA00022741"/>
    </source>
</evidence>
<keyword evidence="3" id="KW-0813">Transport</keyword>
<organism evidence="10 11">
    <name type="scientific">Oenococcus kitaharae DSM 17330</name>
    <dbReference type="NCBI Taxonomy" id="1045004"/>
    <lineage>
        <taxon>Bacteria</taxon>
        <taxon>Bacillati</taxon>
        <taxon>Bacillota</taxon>
        <taxon>Bacilli</taxon>
        <taxon>Lactobacillales</taxon>
        <taxon>Lactobacillaceae</taxon>
        <taxon>Oenococcus</taxon>
    </lineage>
</organism>
<dbReference type="PROSITE" id="PS50893">
    <property type="entry name" value="ABC_TRANSPORTER_2"/>
    <property type="match status" value="1"/>
</dbReference>
<gene>
    <name evidence="10" type="ORF">OKIT_0023</name>
</gene>
<dbReference type="NCBIfam" id="NF010167">
    <property type="entry name" value="PRK13648.1"/>
    <property type="match status" value="1"/>
</dbReference>
<dbReference type="GO" id="GO:0016887">
    <property type="term" value="F:ATP hydrolysis activity"/>
    <property type="evidence" value="ECO:0007669"/>
    <property type="project" value="InterPro"/>
</dbReference>
<dbReference type="PANTHER" id="PTHR43553">
    <property type="entry name" value="HEAVY METAL TRANSPORTER"/>
    <property type="match status" value="1"/>
</dbReference>
<dbReference type="Gene3D" id="3.40.50.300">
    <property type="entry name" value="P-loop containing nucleotide triphosphate hydrolases"/>
    <property type="match status" value="1"/>
</dbReference>
<dbReference type="GO" id="GO:0005524">
    <property type="term" value="F:ATP binding"/>
    <property type="evidence" value="ECO:0007669"/>
    <property type="project" value="UniProtKB-KW"/>
</dbReference>
<dbReference type="HOGENOM" id="CLU_000604_1_22_9"/>
<evidence type="ECO:0000256" key="8">
    <source>
        <dbReference type="ARBA" id="ARBA00023136"/>
    </source>
</evidence>
<feature type="domain" description="ABC transporter" evidence="9">
    <location>
        <begin position="4"/>
        <end position="238"/>
    </location>
</feature>
<evidence type="ECO:0000256" key="3">
    <source>
        <dbReference type="ARBA" id="ARBA00022448"/>
    </source>
</evidence>
<dbReference type="InterPro" id="IPR017871">
    <property type="entry name" value="ABC_transporter-like_CS"/>
</dbReference>
<keyword evidence="6" id="KW-0067">ATP-binding</keyword>
<keyword evidence="8" id="KW-0472">Membrane</keyword>
<dbReference type="AlphaFoldDB" id="G9WIL3"/>
<dbReference type="PROSITE" id="PS00211">
    <property type="entry name" value="ABC_TRANSPORTER_1"/>
    <property type="match status" value="1"/>
</dbReference>
<dbReference type="InterPro" id="IPR003439">
    <property type="entry name" value="ABC_transporter-like_ATP-bd"/>
</dbReference>
<proteinExistence type="inferred from homology"/>
<keyword evidence="11" id="KW-1185">Reference proteome</keyword>
<dbReference type="OrthoDB" id="9784332at2"/>
<dbReference type="EMBL" id="AFVZ01000001">
    <property type="protein sequence ID" value="EHN58152.1"/>
    <property type="molecule type" value="Genomic_DNA"/>
</dbReference>
<evidence type="ECO:0000256" key="2">
    <source>
        <dbReference type="ARBA" id="ARBA00005417"/>
    </source>
</evidence>
<dbReference type="CDD" id="cd03225">
    <property type="entry name" value="ABC_cobalt_CbiO_domain1"/>
    <property type="match status" value="1"/>
</dbReference>
<dbReference type="GO" id="GO:0042626">
    <property type="term" value="F:ATPase-coupled transmembrane transporter activity"/>
    <property type="evidence" value="ECO:0007669"/>
    <property type="project" value="TreeGrafter"/>
</dbReference>
<evidence type="ECO:0000259" key="9">
    <source>
        <dbReference type="PROSITE" id="PS50893"/>
    </source>
</evidence>
<evidence type="ECO:0000256" key="1">
    <source>
        <dbReference type="ARBA" id="ARBA00004202"/>
    </source>
</evidence>
<evidence type="ECO:0000256" key="6">
    <source>
        <dbReference type="ARBA" id="ARBA00022840"/>
    </source>
</evidence>
<comment type="caution">
    <text evidence="10">The sequence shown here is derived from an EMBL/GenBank/DDBJ whole genome shotgun (WGS) entry which is preliminary data.</text>
</comment>
<dbReference type="GO" id="GO:0043190">
    <property type="term" value="C:ATP-binding cassette (ABC) transporter complex"/>
    <property type="evidence" value="ECO:0007669"/>
    <property type="project" value="TreeGrafter"/>
</dbReference>
<dbReference type="STRING" id="336988.NT96_03340"/>
<dbReference type="InterPro" id="IPR030947">
    <property type="entry name" value="EcfA_1"/>
</dbReference>
<dbReference type="InterPro" id="IPR015856">
    <property type="entry name" value="ABC_transpr_CbiO/EcfA_su"/>
</dbReference>
<comment type="subcellular location">
    <subcellularLocation>
        <location evidence="1">Cell membrane</location>
        <topology evidence="1">Peripheral membrane protein</topology>
    </subcellularLocation>
</comment>
<dbReference type="Pfam" id="PF00005">
    <property type="entry name" value="ABC_tran"/>
    <property type="match status" value="1"/>
</dbReference>
<evidence type="ECO:0000256" key="4">
    <source>
        <dbReference type="ARBA" id="ARBA00022475"/>
    </source>
</evidence>
<dbReference type="SMART" id="SM00382">
    <property type="entry name" value="AAA"/>
    <property type="match status" value="1"/>
</dbReference>
<dbReference type="InterPro" id="IPR027417">
    <property type="entry name" value="P-loop_NTPase"/>
</dbReference>
<dbReference type="PATRIC" id="fig|1045004.4.peg.24"/>
<dbReference type="eggNOG" id="COG1122">
    <property type="taxonomic scope" value="Bacteria"/>
</dbReference>
<reference evidence="10 11" key="1">
    <citation type="journal article" date="2012" name="PLoS ONE">
        <title>Functional divergence in the genus oenococcus as predicted by genome sequencing of the newly-described species, Oenococcus kitaharae.</title>
        <authorList>
            <person name="Borneman A.R."/>
            <person name="McCarthy J.M."/>
            <person name="Chambers P.J."/>
            <person name="Bartowsky E.J."/>
        </authorList>
    </citation>
    <scope>NUCLEOTIDE SEQUENCE [LARGE SCALE GENOMIC DNA]</scope>
    <source>
        <strain evidence="11">DSM17330</strain>
    </source>
</reference>
<keyword evidence="7" id="KW-1278">Translocase</keyword>
<dbReference type="FunFam" id="3.40.50.300:FF:000224">
    <property type="entry name" value="Energy-coupling factor transporter ATP-binding protein EcfA"/>
    <property type="match status" value="1"/>
</dbReference>
<dbReference type="InterPro" id="IPR003593">
    <property type="entry name" value="AAA+_ATPase"/>
</dbReference>
<comment type="similarity">
    <text evidence="2">Belongs to the ABC transporter superfamily.</text>
</comment>
<dbReference type="RefSeq" id="WP_007744208.1">
    <property type="nucleotide sequence ID" value="NZ_CM001398.1"/>
</dbReference>
<accession>G9WIL3</accession>
<dbReference type="InterPro" id="IPR050095">
    <property type="entry name" value="ECF_ABC_transporter_ATP-bd"/>
</dbReference>
<dbReference type="SUPFAM" id="SSF52540">
    <property type="entry name" value="P-loop containing nucleoside triphosphate hydrolases"/>
    <property type="match status" value="1"/>
</dbReference>
<dbReference type="NCBIfam" id="TIGR04520">
    <property type="entry name" value="ECF_ATPase_1"/>
    <property type="match status" value="1"/>
</dbReference>
<keyword evidence="5" id="KW-0547">Nucleotide-binding</keyword>
<protein>
    <submittedName>
        <fullName evidence="10">ECF transporter ATPase component</fullName>
    </submittedName>
</protein>
<sequence>MSMIETENLSFKYPEAAEKSVDQVSFTVEAGQWLTIVGKNGSGKSTLIFLLDGLLKADSGRILIDGQILSQANLWDIRKKIGIVFQNPDNQFVAGSVIEDVAFGMENLQVPRDQMLARAYAALKTVDMAEFADKQPALLSGGQKQRVAIAGILAIQPKILILDEATSMLDPDGRDEVWQTIRKLRAQKQLTIISISHDLNELALSDRVLLMNQGRIAADTSADQLLSTPDLLTENNLSLPFLQQLQADLHRQGVKIPKTYHQTKELIEFLWQSHSTM</sequence>
<keyword evidence="4" id="KW-1003">Cell membrane</keyword>
<dbReference type="PANTHER" id="PTHR43553:SF24">
    <property type="entry name" value="ENERGY-COUPLING FACTOR TRANSPORTER ATP-BINDING PROTEIN ECFA1"/>
    <property type="match status" value="1"/>
</dbReference>
<name>G9WIL3_9LACO</name>
<evidence type="ECO:0000313" key="11">
    <source>
        <dbReference type="Proteomes" id="UP000004959"/>
    </source>
</evidence>
<dbReference type="Proteomes" id="UP000004959">
    <property type="component" value="Chromosome"/>
</dbReference>
<evidence type="ECO:0000313" key="10">
    <source>
        <dbReference type="EMBL" id="EHN58152.1"/>
    </source>
</evidence>
<evidence type="ECO:0000256" key="7">
    <source>
        <dbReference type="ARBA" id="ARBA00022967"/>
    </source>
</evidence>